<feature type="transmembrane region" description="Helical" evidence="1">
    <location>
        <begin position="253"/>
        <end position="272"/>
    </location>
</feature>
<dbReference type="InterPro" id="IPR044049">
    <property type="entry name" value="EccD_transm"/>
</dbReference>
<feature type="domain" description="EccD-like transmembrane" evidence="2">
    <location>
        <begin position="102"/>
        <end position="451"/>
    </location>
</feature>
<feature type="transmembrane region" description="Helical" evidence="1">
    <location>
        <begin position="306"/>
        <end position="326"/>
    </location>
</feature>
<name>A0ABY8BVQ0_9MICO</name>
<evidence type="ECO:0000256" key="1">
    <source>
        <dbReference type="SAM" id="Phobius"/>
    </source>
</evidence>
<evidence type="ECO:0000259" key="2">
    <source>
        <dbReference type="Pfam" id="PF19053"/>
    </source>
</evidence>
<keyword evidence="1" id="KW-0472">Membrane</keyword>
<feature type="transmembrane region" description="Helical" evidence="1">
    <location>
        <begin position="429"/>
        <end position="448"/>
    </location>
</feature>
<gene>
    <name evidence="3" type="ORF">PU630_13580</name>
</gene>
<feature type="transmembrane region" description="Helical" evidence="1">
    <location>
        <begin position="156"/>
        <end position="177"/>
    </location>
</feature>
<dbReference type="Proteomes" id="UP001214553">
    <property type="component" value="Chromosome"/>
</dbReference>
<accession>A0ABY8BVQ0</accession>
<evidence type="ECO:0000313" key="3">
    <source>
        <dbReference type="EMBL" id="WEG08258.1"/>
    </source>
</evidence>
<dbReference type="Pfam" id="PF19053">
    <property type="entry name" value="EccD"/>
    <property type="match status" value="1"/>
</dbReference>
<feature type="transmembrane region" description="Helical" evidence="1">
    <location>
        <begin position="332"/>
        <end position="351"/>
    </location>
</feature>
<keyword evidence="1" id="KW-1133">Transmembrane helix</keyword>
<feature type="transmembrane region" description="Helical" evidence="1">
    <location>
        <begin position="363"/>
        <end position="382"/>
    </location>
</feature>
<dbReference type="RefSeq" id="WP_275277588.1">
    <property type="nucleotide sequence ID" value="NZ_CP119108.1"/>
</dbReference>
<dbReference type="EMBL" id="CP119108">
    <property type="protein sequence ID" value="WEG08258.1"/>
    <property type="molecule type" value="Genomic_DNA"/>
</dbReference>
<feature type="transmembrane region" description="Helical" evidence="1">
    <location>
        <begin position="211"/>
        <end position="233"/>
    </location>
</feature>
<keyword evidence="1" id="KW-0812">Transmembrane</keyword>
<sequence length="453" mass="45733">MESVETAQRRRVVICDGPARHDVAASADSALGAVLRHLGIDPAAVTLHDRAGSALDLARPLGDCEDGDVLTVVDPLATTTSPRRQRGRAAAASTTPEHIPAVLAVFAVLLVALTPLTTRASAPLTAALGIVAAVAAVAAGLVWARRAPRDDVELSSGFFASPVLAAAAGLMVAPSLAWGSVHVAVICAATAVAVLSGVLAVAAVGRVAAAAYATVAALSAGLAVLWTLILLLSMPASAACAVALGLTPLVLRLLPSTALSAAPGMFIDFVRFQTLRWSVRQREPEPAHAVRATQARTMVAQSAARWRVGATITCLVAAVSAPFALVPLQGDAVVFGGQVGLAAYSAIALALQGRRALDPLVRWMPRAAAVVVVLCLVVGALGGVGTDLVVAGAVVLLVAGVVAAAVTVPVGRGARSLRWSRVADMLESLTVALALPAGLLAAGLIDLLRGMMA</sequence>
<feature type="transmembrane region" description="Helical" evidence="1">
    <location>
        <begin position="124"/>
        <end position="144"/>
    </location>
</feature>
<keyword evidence="4" id="KW-1185">Reference proteome</keyword>
<protein>
    <recommendedName>
        <fullName evidence="2">EccD-like transmembrane domain-containing protein</fullName>
    </recommendedName>
</protein>
<evidence type="ECO:0000313" key="4">
    <source>
        <dbReference type="Proteomes" id="UP001214553"/>
    </source>
</evidence>
<feature type="transmembrane region" description="Helical" evidence="1">
    <location>
        <begin position="98"/>
        <end position="118"/>
    </location>
</feature>
<proteinExistence type="predicted"/>
<feature type="transmembrane region" description="Helical" evidence="1">
    <location>
        <begin position="388"/>
        <end position="408"/>
    </location>
</feature>
<reference evidence="3 4" key="1">
    <citation type="submission" date="2023-03" db="EMBL/GenBank/DDBJ databases">
        <title>Genome sequence of Microbacterium sp. KACC 23027.</title>
        <authorList>
            <person name="Kim S."/>
            <person name="Heo J."/>
            <person name="Kwon S.-W."/>
        </authorList>
    </citation>
    <scope>NUCLEOTIDE SEQUENCE [LARGE SCALE GENOMIC DNA]</scope>
    <source>
        <strain evidence="3 4">KACC 23027</strain>
    </source>
</reference>
<feature type="transmembrane region" description="Helical" evidence="1">
    <location>
        <begin position="183"/>
        <end position="204"/>
    </location>
</feature>
<organism evidence="3 4">
    <name type="scientific">Microbacterium horticulturae</name>
    <dbReference type="NCBI Taxonomy" id="3028316"/>
    <lineage>
        <taxon>Bacteria</taxon>
        <taxon>Bacillati</taxon>
        <taxon>Actinomycetota</taxon>
        <taxon>Actinomycetes</taxon>
        <taxon>Micrococcales</taxon>
        <taxon>Microbacteriaceae</taxon>
        <taxon>Microbacterium</taxon>
    </lineage>
</organism>